<feature type="transmembrane region" description="Helical" evidence="12">
    <location>
        <begin position="5241"/>
        <end position="5261"/>
    </location>
</feature>
<feature type="domain" description="G-protein coupled receptors family 3 profile" evidence="13">
    <location>
        <begin position="1381"/>
        <end position="1645"/>
    </location>
</feature>
<feature type="transmembrane region" description="Helical" evidence="12">
    <location>
        <begin position="238"/>
        <end position="258"/>
    </location>
</feature>
<evidence type="ECO:0000259" key="13">
    <source>
        <dbReference type="PROSITE" id="PS50259"/>
    </source>
</evidence>
<evidence type="ECO:0000256" key="10">
    <source>
        <dbReference type="ARBA" id="ARBA00023224"/>
    </source>
</evidence>
<dbReference type="InterPro" id="IPR017979">
    <property type="entry name" value="GPCR_3_CS"/>
</dbReference>
<feature type="transmembrane region" description="Helical" evidence="12">
    <location>
        <begin position="1538"/>
        <end position="1563"/>
    </location>
</feature>
<feature type="transmembrane region" description="Helical" evidence="12">
    <location>
        <begin position="618"/>
        <end position="636"/>
    </location>
</feature>
<feature type="transmembrane region" description="Helical" evidence="12">
    <location>
        <begin position="1383"/>
        <end position="1406"/>
    </location>
</feature>
<comment type="subcellular location">
    <subcellularLocation>
        <location evidence="1">Cell membrane</location>
        <topology evidence="1">Multi-pass membrane protein</topology>
    </subcellularLocation>
</comment>
<evidence type="ECO:0000256" key="6">
    <source>
        <dbReference type="ARBA" id="ARBA00023040"/>
    </source>
</evidence>
<feature type="transmembrane region" description="Helical" evidence="12">
    <location>
        <begin position="5267"/>
        <end position="5289"/>
    </location>
</feature>
<dbReference type="FunFam" id="2.10.50.30:FF:000003">
    <property type="entry name" value="Vomeronasal 2, receptor 120"/>
    <property type="match status" value="5"/>
</dbReference>
<feature type="transmembrane region" description="Helical" evidence="12">
    <location>
        <begin position="2308"/>
        <end position="2332"/>
    </location>
</feature>
<organism evidence="14 15">
    <name type="scientific">Pelobates cultripes</name>
    <name type="common">Western spadefoot toad</name>
    <dbReference type="NCBI Taxonomy" id="61616"/>
    <lineage>
        <taxon>Eukaryota</taxon>
        <taxon>Metazoa</taxon>
        <taxon>Chordata</taxon>
        <taxon>Craniata</taxon>
        <taxon>Vertebrata</taxon>
        <taxon>Euteleostomi</taxon>
        <taxon>Amphibia</taxon>
        <taxon>Batrachia</taxon>
        <taxon>Anura</taxon>
        <taxon>Pelobatoidea</taxon>
        <taxon>Pelobatidae</taxon>
        <taxon>Pelobates</taxon>
    </lineage>
</organism>
<evidence type="ECO:0000256" key="7">
    <source>
        <dbReference type="ARBA" id="ARBA00023136"/>
    </source>
</evidence>
<dbReference type="PANTHER" id="PTHR24061">
    <property type="entry name" value="CALCIUM-SENSING RECEPTOR-RELATED"/>
    <property type="match status" value="1"/>
</dbReference>
<feature type="transmembrane region" description="Helical" evidence="12">
    <location>
        <begin position="5980"/>
        <end position="6004"/>
    </location>
</feature>
<dbReference type="PROSITE" id="PS50259">
    <property type="entry name" value="G_PROTEIN_RECEP_F3_4"/>
    <property type="match status" value="8"/>
</dbReference>
<dbReference type="Pfam" id="PF01094">
    <property type="entry name" value="ANF_receptor"/>
    <property type="match status" value="7"/>
</dbReference>
<evidence type="ECO:0000313" key="15">
    <source>
        <dbReference type="Proteomes" id="UP001295444"/>
    </source>
</evidence>
<evidence type="ECO:0000313" key="14">
    <source>
        <dbReference type="EMBL" id="CAH2299341.1"/>
    </source>
</evidence>
<dbReference type="SUPFAM" id="SSF53822">
    <property type="entry name" value="Periplasmic binding protein-like I"/>
    <property type="match status" value="7"/>
</dbReference>
<evidence type="ECO:0000256" key="2">
    <source>
        <dbReference type="ARBA" id="ARBA00022475"/>
    </source>
</evidence>
<feature type="transmembrane region" description="Helical" evidence="12">
    <location>
        <begin position="5161"/>
        <end position="5180"/>
    </location>
</feature>
<feature type="transmembrane region" description="Helical" evidence="12">
    <location>
        <begin position="1451"/>
        <end position="1475"/>
    </location>
</feature>
<feature type="transmembrane region" description="Helical" evidence="12">
    <location>
        <begin position="264"/>
        <end position="285"/>
    </location>
</feature>
<feature type="transmembrane region" description="Helical" evidence="12">
    <location>
        <begin position="3202"/>
        <end position="3226"/>
    </location>
</feature>
<dbReference type="InterPro" id="IPR038550">
    <property type="entry name" value="GPCR_3_9-Cys_sf"/>
</dbReference>
<feature type="transmembrane region" description="Helical" evidence="12">
    <location>
        <begin position="730"/>
        <end position="753"/>
    </location>
</feature>
<feature type="region of interest" description="Disordered" evidence="11">
    <location>
        <begin position="6206"/>
        <end position="6234"/>
    </location>
</feature>
<feature type="transmembrane region" description="Helical" evidence="12">
    <location>
        <begin position="3169"/>
        <end position="3190"/>
    </location>
</feature>
<dbReference type="GO" id="GO:0005886">
    <property type="term" value="C:plasma membrane"/>
    <property type="evidence" value="ECO:0007669"/>
    <property type="project" value="UniProtKB-SubCell"/>
</dbReference>
<feature type="transmembrane region" description="Helical" evidence="12">
    <location>
        <begin position="1607"/>
        <end position="1630"/>
    </location>
</feature>
<dbReference type="InterPro" id="IPR009030">
    <property type="entry name" value="Growth_fac_rcpt_cys_sf"/>
</dbReference>
<dbReference type="InterPro" id="IPR001828">
    <property type="entry name" value="ANF_lig-bd_rcpt"/>
</dbReference>
<feature type="transmembrane region" description="Helical" evidence="12">
    <location>
        <begin position="541"/>
        <end position="562"/>
    </location>
</feature>
<feature type="compositionally biased region" description="Basic and acidic residues" evidence="11">
    <location>
        <begin position="6210"/>
        <end position="6234"/>
    </location>
</feature>
<keyword evidence="6" id="KW-0297">G-protein coupled receptor</keyword>
<reference evidence="14" key="1">
    <citation type="submission" date="2022-03" db="EMBL/GenBank/DDBJ databases">
        <authorList>
            <person name="Alioto T."/>
            <person name="Alioto T."/>
            <person name="Gomez Garrido J."/>
        </authorList>
    </citation>
    <scope>NUCLEOTIDE SEQUENCE</scope>
</reference>
<feature type="transmembrane region" description="Helical" evidence="12">
    <location>
        <begin position="5523"/>
        <end position="5541"/>
    </location>
</feature>
<dbReference type="SUPFAM" id="SSF57184">
    <property type="entry name" value="Growth factor receptor domain"/>
    <property type="match status" value="1"/>
</dbReference>
<feature type="transmembrane region" description="Helical" evidence="12">
    <location>
        <begin position="574"/>
        <end position="598"/>
    </location>
</feature>
<dbReference type="Gene3D" id="3.40.50.2300">
    <property type="match status" value="10"/>
</dbReference>
<feature type="transmembrane region" description="Helical" evidence="12">
    <location>
        <begin position="3247"/>
        <end position="3269"/>
    </location>
</feature>
<feature type="transmembrane region" description="Helical" evidence="12">
    <location>
        <begin position="5117"/>
        <end position="5141"/>
    </location>
</feature>
<feature type="transmembrane region" description="Helical" evidence="12">
    <location>
        <begin position="698"/>
        <end position="718"/>
    </location>
</feature>
<evidence type="ECO:0000256" key="11">
    <source>
        <dbReference type="SAM" id="MobiDB-lite"/>
    </source>
</evidence>
<dbReference type="Pfam" id="PF07562">
    <property type="entry name" value="NCD3G"/>
    <property type="match status" value="5"/>
</dbReference>
<feature type="transmembrane region" description="Helical" evidence="12">
    <location>
        <begin position="4206"/>
        <end position="4225"/>
    </location>
</feature>
<feature type="transmembrane region" description="Helical" evidence="12">
    <location>
        <begin position="43"/>
        <end position="70"/>
    </location>
</feature>
<feature type="transmembrane region" description="Helical" evidence="12">
    <location>
        <begin position="2464"/>
        <end position="2487"/>
    </location>
</feature>
<feature type="transmembrane region" description="Helical" evidence="12">
    <location>
        <begin position="3358"/>
        <end position="3381"/>
    </location>
</feature>
<dbReference type="Gene3D" id="2.10.50.30">
    <property type="entry name" value="GPCR, family 3, nine cysteines domain"/>
    <property type="match status" value="5"/>
</dbReference>
<feature type="transmembrane region" description="Helical" evidence="12">
    <location>
        <begin position="1916"/>
        <end position="1934"/>
    </location>
</feature>
<protein>
    <submittedName>
        <fullName evidence="14">Vomeronasal type-2 receptor 26-like</fullName>
    </submittedName>
</protein>
<feature type="transmembrane region" description="Helical" evidence="12">
    <location>
        <begin position="1496"/>
        <end position="1518"/>
    </location>
</feature>
<feature type="transmembrane region" description="Helical" evidence="12">
    <location>
        <begin position="2432"/>
        <end position="2452"/>
    </location>
</feature>
<feature type="non-terminal residue" evidence="14">
    <location>
        <position position="1"/>
    </location>
</feature>
<evidence type="ECO:0000256" key="9">
    <source>
        <dbReference type="ARBA" id="ARBA00023180"/>
    </source>
</evidence>
<feature type="transmembrane region" description="Helical" evidence="12">
    <location>
        <begin position="6024"/>
        <end position="6043"/>
    </location>
</feature>
<feature type="transmembrane region" description="Helical" evidence="12">
    <location>
        <begin position="3289"/>
        <end position="3314"/>
    </location>
</feature>
<feature type="transmembrane region" description="Helical" evidence="12">
    <location>
        <begin position="82"/>
        <end position="102"/>
    </location>
</feature>
<sequence length="6610" mass="750792">AWECPPGVSNSKNCIPCPDFECPNENRTQCIPKLVEFLSYTNYIIVAFFLRDFVFLFIITIVILAIFYIFRDTEIVKANKNLSFILLASIMLSVLCVFLFLGRTANITCMLRQSTFAIIFSIEISCVLGKTVMIYMAFKASKPGSAWRKCVSTNVTNCVVLIFSTVQIILNITWLTISPPFQELDIYSYQGKIITQCNEGSVIFFYSVLGYMGFLAAVSFVVAFLARTLPDSFNEAKYITFSMLVFCSVWIAVIPAYLSTKGKYVVAVEIFAGLLACLFIPKCYIILLKSEMNKKTYLLGSVTCWTKVALKAIGFVLCNYMTTQGGCELHILQTQEHFTTNFHFYCIYRVHHNEKRDTISEGLFIVISLVKQIVEGPGDEPGTIRMVFFCFGNVLAALKNSLAELLCLTGIFCQFANRDLYASQQFLIGRAAWEHCAYGDSKHSGKALMHLVHERRTNLMNGEWSIRRGSGNENWIADCTLSEGNRTDIYRGCSLLWASCDDVLASVFIFTSVLLFIITIVILVIFIVYRDTAIVKANNKSLSFALLVSIMLSFPCVILFLGRPVDITCMLRQSSFAIIFSTAISCVLGKTVMIYIIFKATKPGSTWRNWVNVKISNFVVLIFSSFQILINVIWLANSSPFMELDTHSYPGKIIVQCNEGSVIAFYSVLGYMGFLAAVSFLIAFLSRTLPDSFNEAKYITFSMLVFCSVWIAMIPAYLSTKGKYMVAVEIFALLTSSAGLLGCIFFPKCYLILLRPEMNTKSYLIGKHKDLLELKTVSKTKLMKPPVSGIVENQADETSRVRMSILGPVRQRCWAELVMVGLIYLRYRRRRKSRRKGLIFGSGSGHSNLQLISSYEDFEYFKDGDIIIGAVISIGLMRKINIIKPISRNITMGYHFFDSCSDKRKAVKSVLQILSGPGRTVPNYSCMTHNKLAGLIGDHYSETTISIAQILGMYGYSQISYGATDYSLKDRNLYPNFFRMVQNDHVYYKAIAQIIKHFKWNWVGIMAANTENEETEQLTLTKHLSDNNICIKDARIPSSLQKMHSFDHTIVPSRITTIWTISIHQLYFNRKQVSNTGLWCFCWGPVTFLGSRFQTDMKRRKMKACHKGHLVFERVDCGTEDLDSDPSKLQQYSGLNIRPHVRDNNYRYPSKYGKLQLDCDEAWLVSVSVYKGFYRVLLGPLSTCQYYLLLDLITSMTMIRARDLHTPNEKNGYHRTHSEHDMLQCTFIMGYGCNNTMEYHKTIVFTEREECQYWRQTQKLSLSRGAKYSQLRDVVIRVSGGVSLANQTFGASPIIYESFWKTCAQMIPFSRCSMTCVPGYRKVQVIDVCCYLCTQCPEGEISNVTDSNDCTKCPDNEWPNKWKNQCIPKLVEFLSYNDDAIAVLYSVASLLLFLITTVILFIFNLFKDTAIVKANNKNLSFILLVSIMLSFLSVFLFLGRPVDITCMLRQSTFAIIFSIAISCVLGKTVMIYIAFKASKPGSAWGKWVKVKVSNSVVLIFSSVQILINTIWLIIYRPFQELDTHSYEGKIIVQCNEGSVIVFYSVLGYMGFLAAVSFILAFLARTLPDSFNEAKYITFSMLIFCSVWIATIPAYLSTKGKYMVAVEIFAILMSSAGLLGCIFFPKLYIIVFKSEMNTKSYLLATGSHREANRRSSEIFSVKCQSLFVMPSLTSETRSNGVQIRSWNNDSNSQNHMKTTNIFKMEMSLLEELRSWYIVYEQLKLSASKELSMILISEKRPNYPTNITLGYHFFDSCTNTRKAVKSVLQILSGPKKTVPNYSCTDTELVGIVGDHYSVTTVPIAQILGVYGYSQISYGATDYVLSDRHLYPHFFRVVQNDHVYYKIISRIVKQFGWTWVGLFISDDDSGETEQLALVNYLSNNGVCTAFAIKININTPNQPDAIISAKEIIQKSSAQIIIICGPFSYAIIALLQIAEDVLYEKTLILPPSWTDNTYLTDIYVDALNCTLILELYPLTFPLVANFTENINPSIYPNDKILEDLFLSNWHCLSPNASKNTFYETLYGNPLTNCTGKGYGVHSKEFIYRGFSPRVYFAVGVMASALYEMELDLKKQLNTTDIKEYNFKQQLHHYIKHFENIFPLNQWETEDQQLFIIPNLITWRNKKNEGWPVRNIPQAYTCENHICIVPVTSHGSFSNGNLKELVPHPFWQKACLSPKVFFECNIARLHTNWRIYVSLYMYTPLARWASKKKSITLLDSRRHLKKSSKYKNGYVYMFQCLNAQITVCQDIGKYKGLDHKPAVMTVPCVQRERYPAPLTLPLFILLVCLMLSFLCVFLFIGRPMNVTCKMRQTSFAVIFSIAISSVLGKTFMIYFAFKATKPGSTWRKWISVKMSNSVVMIFSSLQIILNVFWLALSPPFQDIDIDSYIGKIIIQCNEGSVIAFYSVLGYMGFLAAVSFIIAFLARTLPDSFNEAKYITFSMLVFCSVWIAMIPAYLSTRGKNMVAVEIFAILTSTAGLLGCIFFPKCYIIIFRPEMNTKTNFWNTGAAEMGAEEIIESRTKLNSIKYISRNITLGYYLLDSCTDTRKAVKSVLQILSGPRKTIPNYSCMVHNKVAGLIGDHHSVTTIPIVQILGVYGYLENHVCSTLLHTTKQEESPVDFFSYPYKGFNITLTLLVKNDYGATDFMLSDRHLYPHFFRMLQNYHVYYKIIVKILKHYGWNWVGILGLNDDSGEMEQMTLNEYMALNHICVDFTVKISNYLFSYSDEEVRRRLTDLKDVSTNVIVIYGSANIKVAALLQIARNIFQEKTFILPPPWTSSSFLKDNVVSVFNNSLAIHLFPLQLPPYGSFFDHVNPSKRPNDKLIENIWLAEWGCLSQNTTKNKLYESIYTKKLTNCTGKGYSINIKTSGLHCVLHIFGHQVNLATNLAIRNNRRMYQSNTITVHNGLMYNGLDLSAQYIRTAKIQDKWQKKGATDPADPGQGSQVPTLSFQQGTGLLDCKKCTAGRKYMKSKPQNVLFSRPIFDHQLQHVTYGTLNKSSSHTQSKIMRLMPQELTNIYAGYLRGCWCRESNLHLAIQINNLCNYNWLRNHKFPHETSELDIPRSQCSDNCFPGYRKVSRIGEPICCYDCIECPEGEITNISDSESCTKCPEKEWPNKWKNQCIPKLVEFLSYKEDAISAIFSFLSLLLFLITIVIIVIFNFFKRTAIVRANNKNLSFILLVSIMLSFLCVFLFLGRPVDITCMLRQSTFAIIFSVAISCVLGKTMMIYIAFKATKPGSAWGKWVNVKVSNSLVLIFSSAQIIINICWLIISPPYQELDTHSYPGKIIIQCNEGSIIFFYSVLGYMGFLAAVSFILAFLARTLPDSFNEAKYITFSMLVFCSVWIAMIPAYLSTKGKYMVAVEIFAVLTSSAGLLACLFFPKCYIIVFTPEMNSKMMDGWMDAWDRRRPDKSDILYICIHFNFIAKDKIPIQNRLNISCKWDGHGDQGGKNPCNGPECWYQQAVKSEDVTEYTICLNDQSLVMSLLRMRIPRRNTAIQAASGLNLTPKPHAVMVQCIACKKIREDMNSSLHSGILHSALKRVSIRRRRLVLGTVKFPMTIIQQDPTTVDPLEGFRASHYKIECAPDPREYLNLFVFLFAIDHVNMDLNILPNITLGYHFYDSCFNTKKAVKSVLQILFSPEKTIPNYSCTDHNKLAGFIGDHHSATTIPIAEILGVYGYSQISYGATDYSLSDRLVYPHFFRMVQNDYTYFKIVTQLLKHFGWTWVGILTSHDETVGTESQILTKYMASNGICAAFVHHINPAYTVPEISSRINKSIKTSKSQVIVLCGSFSSTIVFIMRQLNTMLHQDYTFIFPPSWASNYLLIQCNFEILSGSLAVEPHHLFMPDTGSFFDNIHPSKRTEDKLLENIWMIYFNCLTTNAEKNDIYRQIYPFISFYNLIAMTSGGSSERLTQRNIPYKSFFKFFIKDYMSLHRVSCWLLNECVCIKLIEGVQTPQDQGYPGDCPLVQGISALHRISVHLCIWSFPACLCTLYYNVYSVLCVANKAFTSWLDTDIYDLLEQIPKSICSEKCLPGTRKVLRQGIQTCCYDCVPCSDGEINNRTDSENCEKCLSNEWPNERKDRCIPKLEEFLSYRNDTIAVVLSSLSILCFLITVMILVIFICFKNTPIVKANNKNLSFVLLVSIMLSFLCVFLFLGRPVDITCMLRQTAFGILFSIAISCILGKTVIIYFVFKATQPGSVWKSFVSLKVSNCFVFCCSAVQIIINVIWLAISPPFMELDTHSHQGTVIIQCNEGSVIAFYSVLGYMGVLAAVSFIIAFLARTLPDSFNEAKYITFSMLVFCSVWIAMIPAYLSTKGKYMVAVEIFAILTSSAGLLACIFFPKCFLFVIGCRQEVMACPRIDNVLSVTVCWNSVHNGRNPSDKTYCLANSMFMLILCVTPCRSETHSSAQACTLHLMEAFEDFEYLRDGDIVIGGVFTVKNVMIDHFTTVVLFKVHRQCIGSFTKPPLHKYDSAVKLKNPDPRDYINVFVFLFAIEHVNMDLNILPNITLGYHFYDSCFNTKKAVKSVLQILFSPEKTIPNYSCTDHNKLAGFIGDHHSHTTIPIAEILGVYGYSQISYGATDFSLSDRLVYPHFFRMVQNDYTYFKIVTQLLKHFGWTWVGILTSYDENVGTESQILRTYMASNGICASFVHHIDPTDSLSEMSSRIKRSIKTSKSQIIVLCGTFSATFVSIMQNLNSMLQQDYTFIFPPSWASNFLLIQYNLEILSGSLAVEPFHLFMPETGSFFDNIHPSKRTEDKLLENIWMIYFNCLTTNAEKNDIYRQIYSFKYFYNCTVIAMISGVHTLKERYIENDSQFSSFSMSQCSFTPAAAHTIYVSVFRKNYRVICSSKVWIIKIFFNDTNRAMCVCCGKLVLVVLVLGATGAGCRCLTLITLQRVFETLSHVGGLPVGWIQNWSTQKGESIITRNSKIREHVNSITDTSALTLGSTHVTIPVNALESHTGFEVNNIYWTAENKSIPKSICSEKCLPGTRKVLRQGIQTCCYDCVPCSDGEINNRTDSENCEKCLSNEWPNERKDRCIPKLEEFLSYRNDTIAVVLSSLSILCFLITVMILVIFICFKNTPIVKANNKNLSFVLLVSIMLSFLCVFLFLGRPVDITCMLRQTAFGILFSIAISCILGKTVIIYFVFKATQPGSVWKSFVGLKVSNCFVFCCSAVQIIINVIWLAISPPFMELDTHSHQGTVIIQCNEGSVIAFYSVLGYMGVLAAISFIIAFLARRLPDSFNEAKYITFSMLVFCSVWIAMIPAYLSTKGKYMVAVEIFAILTSSAGLLACIFFPKCFNVIFRPEINTKTHLYGIRQGETHRGGDSRRSLMYPGETHRGNPPSVEHVNMDLNILPNITLGYHFYDSCFNSKKAVKSVLQILCRAEKTIPNYSCTDHNKLAGFIGDHHSFTTIPIAEILGVYGYSQISYGATDFSLSDRLVYPHFFRMVQNDYTYFKIVTQLLKHFGWTWVGILTSYDENVGTESQILRTYMASNGICASFVHHIDPTDSLSEMSSRIKRSIKTSKSQIIVLCGTFSATFVSIMQNLNSMVHQDYTFIFPPSWASNYLLIQYNLEILSGSLAVEPFHLFMPETGSFFDNIHPSKRTEDKLLENIWMIYFNCLTTNAEKNDIYRQIYSFKYFYNYIRKKDTLRTTASLVLLACHNVQYMYQSSKVWIIKIFFNDTNSLSHGPLKRGRGQIVVDHRKKLVLVLRAVCVMVLGATGAGCRCLAGSLPHSPGGRTILHVGRVRTEGGTLTSAHRRRLMQFISNFSTITTNYDSESFEIQNFSKNVFKKVNQNLIRTLITLQRVINRIKVYNESIFVNMSLRPSAIGWIQENKSIPKSICSEKCLPGTRKVLRQGIQTCCYDCVPCSDGEINNRTDSENCEKCLSNEWPNERKDRCIPKLEEFLSYRNDTIAVVLSSLSILCFLITVMILVIFICFKNTPIVKANNKNLSFVLLVSIMLSFLCVFLFLGRPVDITCMLRQTAFGILFSIAISCILGKTVIIYFVFKATQPGSVWKSFVSLKVSNCFVFCCSAVQIIINVIWLAISPPFMELDTHSHQGTVIIQCNEGSVIAFYSVLGYMGVLAAVSFIIAFLARTLPDSFNEAKYITFSMLVFCSVWIAMIPAYLSTKGKYMVAVEIFAILTSSAGLLACIFFPKCFNVIFRPEINTKTHLYGIRYWMNHTEISAYGDLVCLYLTFYDCHYFGGKSGRQQDSGRHTGGETQELNHRGGDRETQPTKCRVQDSHHSTITMAVKLGLVHRNQCCTQEEFGSPDPRDYINLFVFLFAIEHVNMDLNILPNITLGYHFYDSCFNSKKAVKSVLQILCRAEKTIPNYSCMDHNKLAGFIGDHHSFTTIPIAEILGVYGYSQISYGATDFSLSDRLVYPHFFRMVQNDYTYFKIVTQLLKHFGWTWVGILTSYDENVGTESQILRTYMASNGICASFVHHIDPTDSLSEMSSRIKRSIKTSKSQIIVLCGTFSATFVSIIQNLNSMLHQDYTFIFPPSWASNYLLIQYNLEILSGSLAVEPHHMFMPETGSFFDNIHPSKRTEDKLLENIWMIYFNCLTTNAEKNDIYRQIYSFKYFYNLIAMTSGTYSERLILIRYYDVGEIFSGL</sequence>
<feature type="transmembrane region" description="Helical" evidence="12">
    <location>
        <begin position="5910"/>
        <end position="5935"/>
    </location>
</feature>
<evidence type="ECO:0000256" key="1">
    <source>
        <dbReference type="ARBA" id="ARBA00004651"/>
    </source>
</evidence>
<feature type="transmembrane region" description="Helical" evidence="12">
    <location>
        <begin position="6468"/>
        <end position="6486"/>
    </location>
</feature>
<feature type="transmembrane region" description="Helical" evidence="12">
    <location>
        <begin position="1575"/>
        <end position="1595"/>
    </location>
</feature>
<keyword evidence="9" id="KW-0325">Glycoprotein</keyword>
<feature type="transmembrane region" description="Helical" evidence="12">
    <location>
        <begin position="6069"/>
        <end position="6092"/>
    </location>
</feature>
<feature type="transmembrane region" description="Helical" evidence="12">
    <location>
        <begin position="4129"/>
        <end position="4150"/>
    </location>
</feature>
<feature type="domain" description="G-protein coupled receptors family 3 profile" evidence="13">
    <location>
        <begin position="54"/>
        <end position="293"/>
    </location>
</feature>
<dbReference type="CDD" id="cd15283">
    <property type="entry name" value="7tmC_V2R_pheromone"/>
    <property type="match status" value="4"/>
</dbReference>
<feature type="transmembrane region" description="Helical" evidence="12">
    <location>
        <begin position="203"/>
        <end position="226"/>
    </location>
</feature>
<dbReference type="PRINTS" id="PR01535">
    <property type="entry name" value="VOMERONASL2R"/>
</dbReference>
<dbReference type="Proteomes" id="UP001295444">
    <property type="component" value="Chromosome 06"/>
</dbReference>
<dbReference type="InterPro" id="IPR028082">
    <property type="entry name" value="Peripla_BP_I"/>
</dbReference>
<dbReference type="PROSITE" id="PS00981">
    <property type="entry name" value="G_PROTEIN_RECEP_F3_3"/>
    <property type="match status" value="8"/>
</dbReference>
<dbReference type="FunFam" id="3.40.50.2300:FF:000728">
    <property type="entry name" value="Uncharacterized protein"/>
    <property type="match status" value="5"/>
</dbReference>
<feature type="transmembrane region" description="Helical" evidence="12">
    <location>
        <begin position="1418"/>
        <end position="1439"/>
    </location>
</feature>
<dbReference type="InterPro" id="IPR000337">
    <property type="entry name" value="GPCR_3"/>
</dbReference>
<feature type="domain" description="G-protein coupled receptors family 3 profile" evidence="13">
    <location>
        <begin position="5910"/>
        <end position="6174"/>
    </location>
</feature>
<keyword evidence="5 12" id="KW-1133">Transmembrane helix</keyword>
<keyword evidence="15" id="KW-1185">Reference proteome</keyword>
<dbReference type="Pfam" id="PF00003">
    <property type="entry name" value="7tm_3"/>
    <property type="match status" value="8"/>
</dbReference>
<evidence type="ECO:0000256" key="3">
    <source>
        <dbReference type="ARBA" id="ARBA00022692"/>
    </source>
</evidence>
<feature type="transmembrane region" description="Helical" evidence="12">
    <location>
        <begin position="4286"/>
        <end position="4306"/>
    </location>
</feature>
<dbReference type="InterPro" id="IPR000068">
    <property type="entry name" value="GPCR_3_Ca_sens_rcpt-rel"/>
</dbReference>
<keyword evidence="7 12" id="KW-0472">Membrane</keyword>
<feature type="transmembrane region" description="Helical" evidence="12">
    <location>
        <begin position="158"/>
        <end position="177"/>
    </location>
</feature>
<feature type="domain" description="G-protein coupled receptors family 3 profile" evidence="13">
    <location>
        <begin position="2278"/>
        <end position="2502"/>
    </location>
</feature>
<feature type="transmembrane region" description="Helical" evidence="12">
    <location>
        <begin position="6104"/>
        <end position="6124"/>
    </location>
</feature>
<feature type="domain" description="G-protein coupled receptors family 3 profile" evidence="13">
    <location>
        <begin position="5047"/>
        <end position="5311"/>
    </location>
</feature>
<keyword evidence="3 12" id="KW-0812">Transmembrane</keyword>
<keyword evidence="4" id="KW-0732">Signal</keyword>
<feature type="transmembrane region" description="Helical" evidence="12">
    <location>
        <begin position="5047"/>
        <end position="5072"/>
    </location>
</feature>
<feature type="transmembrane region" description="Helical" evidence="12">
    <location>
        <begin position="2273"/>
        <end position="2296"/>
    </location>
</feature>
<gene>
    <name evidence="14" type="ORF">PECUL_23A021462</name>
</gene>
<feature type="transmembrane region" description="Helical" evidence="12">
    <location>
        <begin position="114"/>
        <end position="138"/>
    </location>
</feature>
<evidence type="ECO:0000256" key="8">
    <source>
        <dbReference type="ARBA" id="ARBA00023170"/>
    </source>
</evidence>
<keyword evidence="2" id="KW-1003">Cell membrane</keyword>
<keyword evidence="8 14" id="KW-0675">Receptor</keyword>
<feature type="transmembrane region" description="Helical" evidence="12">
    <location>
        <begin position="3326"/>
        <end position="3346"/>
    </location>
</feature>
<dbReference type="InterPro" id="IPR017978">
    <property type="entry name" value="GPCR_3_C"/>
</dbReference>
<feature type="transmembrane region" description="Helical" evidence="12">
    <location>
        <begin position="503"/>
        <end position="529"/>
    </location>
</feature>
<dbReference type="PANTHER" id="PTHR24061:SF588">
    <property type="entry name" value="VOMERONASAL TYPE-2 RECEPTOR 26"/>
    <property type="match status" value="1"/>
</dbReference>
<feature type="transmembrane region" description="Helical" evidence="12">
    <location>
        <begin position="663"/>
        <end position="686"/>
    </location>
</feature>
<dbReference type="InterPro" id="IPR004073">
    <property type="entry name" value="GPCR_3_vmron_rcpt_2"/>
</dbReference>
<feature type="domain" description="G-protein coupled receptors family 3 profile" evidence="13">
    <location>
        <begin position="504"/>
        <end position="768"/>
    </location>
</feature>
<dbReference type="EMBL" id="OW240917">
    <property type="protein sequence ID" value="CAH2299341.1"/>
    <property type="molecule type" value="Genomic_DNA"/>
</dbReference>
<feature type="transmembrane region" description="Helical" evidence="12">
    <location>
        <begin position="4251"/>
        <end position="4274"/>
    </location>
</feature>
<feature type="transmembrane region" description="Helical" evidence="12">
    <location>
        <begin position="5084"/>
        <end position="5105"/>
    </location>
</feature>
<feature type="transmembrane region" description="Helical" evidence="12">
    <location>
        <begin position="5947"/>
        <end position="5968"/>
    </location>
</feature>
<feature type="domain" description="G-protein coupled receptors family 3 profile" evidence="13">
    <location>
        <begin position="4092"/>
        <end position="4342"/>
    </location>
</feature>
<accession>A0AAD1WCV8</accession>
<dbReference type="GO" id="GO:0004930">
    <property type="term" value="F:G protein-coupled receptor activity"/>
    <property type="evidence" value="ECO:0007669"/>
    <property type="project" value="UniProtKB-KW"/>
</dbReference>
<feature type="transmembrane region" description="Helical" evidence="12">
    <location>
        <begin position="5206"/>
        <end position="5229"/>
    </location>
</feature>
<feature type="transmembrane region" description="Helical" evidence="12">
    <location>
        <begin position="2396"/>
        <end position="2420"/>
    </location>
</feature>
<feature type="transmembrane region" description="Helical" evidence="12">
    <location>
        <begin position="4162"/>
        <end position="4186"/>
    </location>
</feature>
<dbReference type="PRINTS" id="PR00248">
    <property type="entry name" value="GPCRMGR"/>
</dbReference>
<evidence type="ECO:0000256" key="5">
    <source>
        <dbReference type="ARBA" id="ARBA00022989"/>
    </source>
</evidence>
<feature type="transmembrane region" description="Helical" evidence="12">
    <location>
        <begin position="3778"/>
        <end position="3796"/>
    </location>
</feature>
<feature type="transmembrane region" description="Helical" evidence="12">
    <location>
        <begin position="4092"/>
        <end position="4117"/>
    </location>
</feature>
<evidence type="ECO:0000256" key="12">
    <source>
        <dbReference type="SAM" id="Phobius"/>
    </source>
</evidence>
<name>A0AAD1WCV8_PELCU</name>
<feature type="transmembrane region" description="Helical" evidence="12">
    <location>
        <begin position="6130"/>
        <end position="6152"/>
    </location>
</feature>
<feature type="transmembrane region" description="Helical" evidence="12">
    <location>
        <begin position="3134"/>
        <end position="3157"/>
    </location>
</feature>
<dbReference type="InterPro" id="IPR011500">
    <property type="entry name" value="GPCR_3_9-Cys_dom"/>
</dbReference>
<feature type="transmembrane region" description="Helical" evidence="12">
    <location>
        <begin position="4318"/>
        <end position="4343"/>
    </location>
</feature>
<proteinExistence type="predicted"/>
<feature type="domain" description="G-protein coupled receptors family 3 profile" evidence="13">
    <location>
        <begin position="3132"/>
        <end position="3388"/>
    </location>
</feature>
<feature type="transmembrane region" description="Helical" evidence="12">
    <location>
        <begin position="2352"/>
        <end position="2375"/>
    </location>
</feature>
<evidence type="ECO:0000256" key="4">
    <source>
        <dbReference type="ARBA" id="ARBA00022729"/>
    </source>
</evidence>
<keyword evidence="10" id="KW-0807">Transducer</keyword>